<name>B6ALF9_9BACT</name>
<evidence type="ECO:0000256" key="1">
    <source>
        <dbReference type="SAM" id="MobiDB-lite"/>
    </source>
</evidence>
<evidence type="ECO:0000313" key="2">
    <source>
        <dbReference type="EMBL" id="EDZ40413.1"/>
    </source>
</evidence>
<protein>
    <submittedName>
        <fullName evidence="2">Uncharacterized protein</fullName>
    </submittedName>
</protein>
<organism evidence="2">
    <name type="scientific">Leptospirillum sp. Group II '5-way CG'</name>
    <dbReference type="NCBI Taxonomy" id="419541"/>
    <lineage>
        <taxon>Bacteria</taxon>
        <taxon>Pseudomonadati</taxon>
        <taxon>Nitrospirota</taxon>
        <taxon>Nitrospiria</taxon>
        <taxon>Nitrospirales</taxon>
        <taxon>Nitrospiraceae</taxon>
        <taxon>Leptospirillum</taxon>
    </lineage>
</organism>
<reference evidence="2" key="1">
    <citation type="journal article" date="2004" name="Nature">
        <title>Community structure and metabolism through reconstruction of microbial genomes from the environment.</title>
        <authorList>
            <person name="Tyson G.W."/>
            <person name="Chapman J."/>
            <person name="Hugenholtz P."/>
            <person name="Allen E.E."/>
            <person name="Ram R.J."/>
            <person name="Richardson P.M."/>
            <person name="Solovyev V.V."/>
            <person name="Rubin E.M."/>
            <person name="Rokhsar D.S."/>
            <person name="Banfield J.F."/>
        </authorList>
    </citation>
    <scope>NUCLEOTIDE SEQUENCE [LARGE SCALE GENOMIC DNA]</scope>
</reference>
<feature type="compositionally biased region" description="Basic and acidic residues" evidence="1">
    <location>
        <begin position="51"/>
        <end position="63"/>
    </location>
</feature>
<feature type="region of interest" description="Disordered" evidence="1">
    <location>
        <begin position="115"/>
        <end position="138"/>
    </location>
</feature>
<proteinExistence type="predicted"/>
<dbReference type="EMBL" id="DS995259">
    <property type="protein sequence ID" value="EDZ40413.1"/>
    <property type="molecule type" value="Genomic_DNA"/>
</dbReference>
<sequence length="138" mass="15000">MGVVVSAEVLRTGFFVSFVFFVGESNSMIDIQTILKQLDVRKETATTANLPRKEAASQKEPPEGKVPGIRVGDSVTWHSPLFGRITGGPVLRVDENRYELIHPLTGEKVSLPLSWIGPPEKQATSSPGASSEKARMLP</sequence>
<reference evidence="2" key="2">
    <citation type="journal article" date="2008" name="PLoS Biol.">
        <title>Population genomic analysis of strain variation in Leptospirillum group II bacteria involved in acid mine drainage formation.</title>
        <authorList>
            <person name="Simmons S.L."/>
            <person name="Dibartolo G."/>
            <person name="Denef V.J."/>
            <person name="Goltsman D.S."/>
            <person name="Thelen M.P."/>
            <person name="Banfield J.F."/>
        </authorList>
    </citation>
    <scope>NUCLEOTIDE SEQUENCE [LARGE SCALE GENOMIC DNA]</scope>
</reference>
<accession>B6ALF9</accession>
<gene>
    <name evidence="2" type="ORF">CGL2_11346192</name>
</gene>
<feature type="region of interest" description="Disordered" evidence="1">
    <location>
        <begin position="46"/>
        <end position="70"/>
    </location>
</feature>
<dbReference type="AlphaFoldDB" id="B6ALF9"/>